<dbReference type="InterPro" id="IPR051450">
    <property type="entry name" value="Gfo/Idh/MocA_Oxidoreductases"/>
</dbReference>
<dbReference type="Proteomes" id="UP000061010">
    <property type="component" value="Chromosome"/>
</dbReference>
<dbReference type="SUPFAM" id="SSF51735">
    <property type="entry name" value="NAD(P)-binding Rossmann-fold domains"/>
    <property type="match status" value="1"/>
</dbReference>
<organism evidence="2 3">
    <name type="scientific">Stenotrophomonas acidaminiphila</name>
    <dbReference type="NCBI Taxonomy" id="128780"/>
    <lineage>
        <taxon>Bacteria</taxon>
        <taxon>Pseudomonadati</taxon>
        <taxon>Pseudomonadota</taxon>
        <taxon>Gammaproteobacteria</taxon>
        <taxon>Lysobacterales</taxon>
        <taxon>Lysobacteraceae</taxon>
        <taxon>Stenotrophomonas</taxon>
    </lineage>
</organism>
<dbReference type="PANTHER" id="PTHR43377">
    <property type="entry name" value="BILIVERDIN REDUCTASE A"/>
    <property type="match status" value="1"/>
</dbReference>
<proteinExistence type="predicted"/>
<dbReference type="Gene3D" id="3.40.50.720">
    <property type="entry name" value="NAD(P)-binding Rossmann-like Domain"/>
    <property type="match status" value="1"/>
</dbReference>
<dbReference type="InterPro" id="IPR000683">
    <property type="entry name" value="Gfo/Idh/MocA-like_OxRdtase_N"/>
</dbReference>
<reference evidence="2 3" key="1">
    <citation type="journal article" date="2015" name="Genome Announc.">
        <title>Complete Genome Sequencing of Stenotrophomonas acidaminiphila ZAC14D2_NAIMI4_2, a Multidrug-Resistant Strain Isolated from Sediments of a Polluted River in Mexico, Uncovers New Antibiotic Resistance Genes and a Novel Class-II Lasso Peptide Biosynthesis Gene Cluster.</title>
        <authorList>
            <person name="Vinuesa P."/>
            <person name="Ochoa-Sanchez L.E."/>
        </authorList>
    </citation>
    <scope>NUCLEOTIDE SEQUENCE [LARGE SCALE GENOMIC DNA]</scope>
    <source>
        <strain evidence="2 3">ZAC14D2_NAIMI4_2</strain>
    </source>
</reference>
<keyword evidence="3" id="KW-1185">Reference proteome</keyword>
<protein>
    <submittedName>
        <fullName evidence="2">Dehydrogenase</fullName>
    </submittedName>
</protein>
<sequence length="362" mass="39598">MSRKPIRIGIVGLGWVATHRHIPSIRCDSRFQIVGVADRNGVLAAEWGRKLGVPHAVADAVGGIDWMRDADAVDIATAPMSHHALAFDALVAGKHVITEKPFAMSVEEGRDVIAKAAQEKRVLAIVHNFQFSSAFRKLERDMQNGVIGPVRAIVATQWGNPGRRLPVWYDQLPGGLFYDESPHLLYLIKRLSPGALTLQSVDACASSRGLRTPASIDANFRAQTAHGTIPVTVSCRFESPLSEWHVAVLGEHCAGVLDVFRNIYIRLPNDGAHGTWEVLRTSLLSTCSHWWQHLVNGPHHLAGRLLYGNPTVFQRFADAIESGGEAGGVSGGDALSVLQMQWEILERCRPAWDRQDGTGVMP</sequence>
<dbReference type="OrthoDB" id="9774191at2"/>
<dbReference type="EMBL" id="CP012900">
    <property type="protein sequence ID" value="ALJ29112.1"/>
    <property type="molecule type" value="Genomic_DNA"/>
</dbReference>
<dbReference type="Pfam" id="PF01408">
    <property type="entry name" value="GFO_IDH_MocA"/>
    <property type="match status" value="1"/>
</dbReference>
<dbReference type="GO" id="GO:0000166">
    <property type="term" value="F:nucleotide binding"/>
    <property type="evidence" value="ECO:0007669"/>
    <property type="project" value="InterPro"/>
</dbReference>
<dbReference type="Gene3D" id="3.30.360.10">
    <property type="entry name" value="Dihydrodipicolinate Reductase, domain 2"/>
    <property type="match status" value="1"/>
</dbReference>
<evidence type="ECO:0000313" key="3">
    <source>
        <dbReference type="Proteomes" id="UP000061010"/>
    </source>
</evidence>
<dbReference type="KEGG" id="sacz:AOT14_27530"/>
<dbReference type="InterPro" id="IPR036291">
    <property type="entry name" value="NAD(P)-bd_dom_sf"/>
</dbReference>
<gene>
    <name evidence="2" type="ORF">AOT14_27530</name>
</gene>
<evidence type="ECO:0000259" key="1">
    <source>
        <dbReference type="Pfam" id="PF01408"/>
    </source>
</evidence>
<name>A0A0S1B216_9GAMM</name>
<accession>A0A0S1B216</accession>
<dbReference type="PANTHER" id="PTHR43377:SF1">
    <property type="entry name" value="BILIVERDIN REDUCTASE A"/>
    <property type="match status" value="1"/>
</dbReference>
<dbReference type="PATRIC" id="fig|128780.6.peg.2781"/>
<evidence type="ECO:0000313" key="2">
    <source>
        <dbReference type="EMBL" id="ALJ29112.1"/>
    </source>
</evidence>
<dbReference type="AlphaFoldDB" id="A0A0S1B216"/>
<feature type="domain" description="Gfo/Idh/MocA-like oxidoreductase N-terminal" evidence="1">
    <location>
        <begin position="6"/>
        <end position="125"/>
    </location>
</feature>